<reference evidence="1 2" key="1">
    <citation type="journal article" date="2006" name="Science">
        <title>Phytophthora genome sequences uncover evolutionary origins and mechanisms of pathogenesis.</title>
        <authorList>
            <person name="Tyler B.M."/>
            <person name="Tripathy S."/>
            <person name="Zhang X."/>
            <person name="Dehal P."/>
            <person name="Jiang R.H."/>
            <person name="Aerts A."/>
            <person name="Arredondo F.D."/>
            <person name="Baxter L."/>
            <person name="Bensasson D."/>
            <person name="Beynon J.L."/>
            <person name="Chapman J."/>
            <person name="Damasceno C.M."/>
            <person name="Dorrance A.E."/>
            <person name="Dou D."/>
            <person name="Dickerman A.W."/>
            <person name="Dubchak I.L."/>
            <person name="Garbelotto M."/>
            <person name="Gijzen M."/>
            <person name="Gordon S.G."/>
            <person name="Govers F."/>
            <person name="Grunwald N.J."/>
            <person name="Huang W."/>
            <person name="Ivors K.L."/>
            <person name="Jones R.W."/>
            <person name="Kamoun S."/>
            <person name="Krampis K."/>
            <person name="Lamour K.H."/>
            <person name="Lee M.K."/>
            <person name="McDonald W.H."/>
            <person name="Medina M."/>
            <person name="Meijer H.J."/>
            <person name="Nordberg E.K."/>
            <person name="Maclean D.J."/>
            <person name="Ospina-Giraldo M.D."/>
            <person name="Morris P.F."/>
            <person name="Phuntumart V."/>
            <person name="Putnam N.H."/>
            <person name="Rash S."/>
            <person name="Rose J.K."/>
            <person name="Sakihama Y."/>
            <person name="Salamov A.A."/>
            <person name="Savidor A."/>
            <person name="Scheuring C.F."/>
            <person name="Smith B.M."/>
            <person name="Sobral B.W."/>
            <person name="Terry A."/>
            <person name="Torto-Alalibo T.A."/>
            <person name="Win J."/>
            <person name="Xu Z."/>
            <person name="Zhang H."/>
            <person name="Grigoriev I.V."/>
            <person name="Rokhsar D.S."/>
            <person name="Boore J.L."/>
        </authorList>
    </citation>
    <scope>NUCLEOTIDE SEQUENCE [LARGE SCALE GENOMIC DNA]</scope>
    <source>
        <strain evidence="1 2">P6497</strain>
    </source>
</reference>
<dbReference type="RefSeq" id="XP_009537451.1">
    <property type="nucleotide sequence ID" value="XM_009539156.1"/>
</dbReference>
<dbReference type="InParanoid" id="G5ABG2"/>
<organism evidence="1 2">
    <name type="scientific">Phytophthora sojae (strain P6497)</name>
    <name type="common">Soybean stem and root rot agent</name>
    <name type="synonym">Phytophthora megasperma f. sp. glycines</name>
    <dbReference type="NCBI Taxonomy" id="1094619"/>
    <lineage>
        <taxon>Eukaryota</taxon>
        <taxon>Sar</taxon>
        <taxon>Stramenopiles</taxon>
        <taxon>Oomycota</taxon>
        <taxon>Peronosporomycetes</taxon>
        <taxon>Peronosporales</taxon>
        <taxon>Peronosporaceae</taxon>
        <taxon>Phytophthora</taxon>
    </lineage>
</organism>
<accession>G5ABG2</accession>
<dbReference type="KEGG" id="psoj:PHYSODRAFT_251990"/>
<gene>
    <name evidence="1" type="ORF">PHYSODRAFT_251990</name>
</gene>
<dbReference type="Proteomes" id="UP000002640">
    <property type="component" value="Unassembled WGS sequence"/>
</dbReference>
<dbReference type="GeneID" id="20638220"/>
<keyword evidence="2" id="KW-1185">Reference proteome</keyword>
<name>G5ABG2_PHYSP</name>
<sequence>MLSEKDTTRAQCATYKAPLCHPGVCETPDAANSTIDVFVKRLPATDENKAPSVWVLQSGASYSPDFSCSAVTGGVVEESQIPACAKELEEKYGDIAAFSTTSAAKDVGSKWVERVMQLDPPEVAGLAAPAKGKEGLQSAIQQLYTKFDKDPSTTCAKLLTTTDTAASSIVRSILGLTIKESAIRSFIAPIVHRLQRCAAKDVDVLSHFITRYGSDILPADEAREERTRSVRSLAMSGAKMHETVPAYCAFSKEKSPSCDKLKLGDYEGNGIVYERDEYSTKPATIPGQASVLIMSSEMDPVAPHKNAEALLAALRGDKKELVTFGSTTQISLVDPSTAQDLCGMAVLSSFVQNNGDLTKLNKTCVADEEMALLTPDTEYTHTYLTTTRV</sequence>
<protein>
    <recommendedName>
        <fullName evidence="3">Peptidase S33 tripeptidyl aminopeptidase-like C-terminal domain-containing protein</fullName>
    </recommendedName>
</protein>
<dbReference type="EMBL" id="JH159163">
    <property type="protein sequence ID" value="EGZ06687.1"/>
    <property type="molecule type" value="Genomic_DNA"/>
</dbReference>
<evidence type="ECO:0000313" key="2">
    <source>
        <dbReference type="Proteomes" id="UP000002640"/>
    </source>
</evidence>
<dbReference type="STRING" id="1094619.G5ABG2"/>
<evidence type="ECO:0008006" key="3">
    <source>
        <dbReference type="Google" id="ProtNLM"/>
    </source>
</evidence>
<proteinExistence type="predicted"/>
<dbReference type="AlphaFoldDB" id="G5ABG2"/>
<evidence type="ECO:0000313" key="1">
    <source>
        <dbReference type="EMBL" id="EGZ06687.1"/>
    </source>
</evidence>
<dbReference type="OMA" id="SANIYMM"/>